<dbReference type="PROSITE" id="PS00523">
    <property type="entry name" value="SULFATASE_1"/>
    <property type="match status" value="1"/>
</dbReference>
<comment type="caution">
    <text evidence="4">The sequence shown here is derived from an EMBL/GenBank/DDBJ whole genome shotgun (WGS) entry which is preliminary data.</text>
</comment>
<dbReference type="AlphaFoldDB" id="A0A6I4T4F2"/>
<comment type="similarity">
    <text evidence="1">Belongs to the sulfatase family.</text>
</comment>
<evidence type="ECO:0000259" key="3">
    <source>
        <dbReference type="Pfam" id="PF00884"/>
    </source>
</evidence>
<keyword evidence="2 4" id="KW-0378">Hydrolase</keyword>
<dbReference type="Gene3D" id="3.40.720.10">
    <property type="entry name" value="Alkaline Phosphatase, subunit A"/>
    <property type="match status" value="1"/>
</dbReference>
<evidence type="ECO:0000256" key="1">
    <source>
        <dbReference type="ARBA" id="ARBA00008779"/>
    </source>
</evidence>
<dbReference type="PANTHER" id="PTHR43751">
    <property type="entry name" value="SULFATASE"/>
    <property type="match status" value="1"/>
</dbReference>
<gene>
    <name evidence="4" type="ORF">GRI91_04170</name>
</gene>
<dbReference type="InterPro" id="IPR011989">
    <property type="entry name" value="ARM-like"/>
</dbReference>
<dbReference type="InterPro" id="IPR000917">
    <property type="entry name" value="Sulfatase_N"/>
</dbReference>
<organism evidence="4 5">
    <name type="scientific">Altericroceibacterium endophyticum</name>
    <dbReference type="NCBI Taxonomy" id="1808508"/>
    <lineage>
        <taxon>Bacteria</taxon>
        <taxon>Pseudomonadati</taxon>
        <taxon>Pseudomonadota</taxon>
        <taxon>Alphaproteobacteria</taxon>
        <taxon>Sphingomonadales</taxon>
        <taxon>Erythrobacteraceae</taxon>
        <taxon>Altericroceibacterium</taxon>
    </lineage>
</organism>
<dbReference type="SUPFAM" id="SSF53649">
    <property type="entry name" value="Alkaline phosphatase-like"/>
    <property type="match status" value="1"/>
</dbReference>
<dbReference type="CDD" id="cd16027">
    <property type="entry name" value="SGSH"/>
    <property type="match status" value="1"/>
</dbReference>
<protein>
    <submittedName>
        <fullName evidence="4">Sulfatase-like hydrolase/transferase</fullName>
    </submittedName>
</protein>
<evidence type="ECO:0000256" key="2">
    <source>
        <dbReference type="ARBA" id="ARBA00022801"/>
    </source>
</evidence>
<proteinExistence type="inferred from homology"/>
<reference evidence="4 5" key="1">
    <citation type="submission" date="2019-12" db="EMBL/GenBank/DDBJ databases">
        <title>Genomic-based taxomic classification of the family Erythrobacteraceae.</title>
        <authorList>
            <person name="Xu L."/>
        </authorList>
    </citation>
    <scope>NUCLEOTIDE SEQUENCE [LARGE SCALE GENOMIC DNA]</scope>
    <source>
        <strain evidence="4 5">LMG 29518</strain>
    </source>
</reference>
<dbReference type="GO" id="GO:0016740">
    <property type="term" value="F:transferase activity"/>
    <property type="evidence" value="ECO:0007669"/>
    <property type="project" value="UniProtKB-KW"/>
</dbReference>
<dbReference type="InterPro" id="IPR052701">
    <property type="entry name" value="GAG_Ulvan_Degrading_Sulfatases"/>
</dbReference>
<dbReference type="RefSeq" id="WP_160735402.1">
    <property type="nucleotide sequence ID" value="NZ_WTYT01000002.1"/>
</dbReference>
<dbReference type="InterPro" id="IPR017850">
    <property type="entry name" value="Alkaline_phosphatase_core_sf"/>
</dbReference>
<dbReference type="GO" id="GO:0016787">
    <property type="term" value="F:hydrolase activity"/>
    <property type="evidence" value="ECO:0007669"/>
    <property type="project" value="UniProtKB-KW"/>
</dbReference>
<sequence length="642" mass="70867">MGGFSIDRRSAIVGAGGAVLSGLASAQAAARAGGGTSGSASRPNILWLVSEDNNPFIGAYGDKIAHTPNIDRLAREGVLYRNAYSNAPVCAPTRFAILTGIYPESCGPAHQMRAKAHLPSQLRTYPEHLRSAGYFCSNNHKTDYNCDVEPERIWSDQGKTAHWRDRPDRNQPFMSVFNYMTTHESRLLTPVTGRVGPEDVRVPRYLPDTDGIRGDYATYYNLMEKMDAQVGQQLAELEEDGLDEDTIVFYYSDNGGSLPRSKRYCYDEGLRCALIVRFPEKWKHLAPGAPGSEVRAPVSFVDLVPTVLSLAGLAVPGTMQGSAFLGESAKAAQPYAFGMRNRMDERYDFVRTVTDGRYRYIRNYLPHLPAVQYQAFAWLARGYQDWDRAFRAGRLDALQSRAFEPRPAIEFYDLESDPDQLSNLAEDPGQQGRISEMSAALDAHMLRINDNGFIPEGLGLMGWAESRVPGAYPLQDIMQLAAMAAQGDPANLVLLGENMEHDHPVMRYWAAKGCAILGAAARANEERILTVMRGDDVPQLRVAAAEAAARIGHEEEAADILGALMAQSECEWVRLQAINVLTLMGEAARPALPEIKAAAESDTVYYRNAARYLSAVLDGTYDPAMEIFEWDRIMKHPKPGGE</sequence>
<keyword evidence="5" id="KW-1185">Reference proteome</keyword>
<dbReference type="InterPro" id="IPR016024">
    <property type="entry name" value="ARM-type_fold"/>
</dbReference>
<accession>A0A6I4T4F2</accession>
<dbReference type="Gene3D" id="1.25.10.10">
    <property type="entry name" value="Leucine-rich Repeat Variant"/>
    <property type="match status" value="1"/>
</dbReference>
<dbReference type="Pfam" id="PF13646">
    <property type="entry name" value="HEAT_2"/>
    <property type="match status" value="1"/>
</dbReference>
<dbReference type="PANTHER" id="PTHR43751:SF1">
    <property type="entry name" value="SULFATASE ATSG-RELATED"/>
    <property type="match status" value="1"/>
</dbReference>
<evidence type="ECO:0000313" key="5">
    <source>
        <dbReference type="Proteomes" id="UP000438476"/>
    </source>
</evidence>
<feature type="domain" description="Sulfatase N-terminal" evidence="3">
    <location>
        <begin position="43"/>
        <end position="312"/>
    </location>
</feature>
<name>A0A6I4T4F2_9SPHN</name>
<dbReference type="EMBL" id="WTYT01000002">
    <property type="protein sequence ID" value="MXO64943.1"/>
    <property type="molecule type" value="Genomic_DNA"/>
</dbReference>
<keyword evidence="4" id="KW-0808">Transferase</keyword>
<evidence type="ECO:0000313" key="4">
    <source>
        <dbReference type="EMBL" id="MXO64943.1"/>
    </source>
</evidence>
<dbReference type="SUPFAM" id="SSF48371">
    <property type="entry name" value="ARM repeat"/>
    <property type="match status" value="1"/>
</dbReference>
<dbReference type="Proteomes" id="UP000438476">
    <property type="component" value="Unassembled WGS sequence"/>
</dbReference>
<dbReference type="OrthoDB" id="9795675at2"/>
<dbReference type="InterPro" id="IPR024607">
    <property type="entry name" value="Sulfatase_CS"/>
</dbReference>
<dbReference type="Pfam" id="PF00884">
    <property type="entry name" value="Sulfatase"/>
    <property type="match status" value="1"/>
</dbReference>